<evidence type="ECO:0000313" key="3">
    <source>
        <dbReference type="Proteomes" id="UP000307440"/>
    </source>
</evidence>
<keyword evidence="3" id="KW-1185">Reference proteome</keyword>
<proteinExistence type="predicted"/>
<organism evidence="2 3">
    <name type="scientific">Coprinopsis marcescibilis</name>
    <name type="common">Agaric fungus</name>
    <name type="synonym">Psathyrella marcescibilis</name>
    <dbReference type="NCBI Taxonomy" id="230819"/>
    <lineage>
        <taxon>Eukaryota</taxon>
        <taxon>Fungi</taxon>
        <taxon>Dikarya</taxon>
        <taxon>Basidiomycota</taxon>
        <taxon>Agaricomycotina</taxon>
        <taxon>Agaricomycetes</taxon>
        <taxon>Agaricomycetidae</taxon>
        <taxon>Agaricales</taxon>
        <taxon>Agaricineae</taxon>
        <taxon>Psathyrellaceae</taxon>
        <taxon>Coprinopsis</taxon>
    </lineage>
</organism>
<protein>
    <submittedName>
        <fullName evidence="2">Uncharacterized protein</fullName>
    </submittedName>
</protein>
<dbReference type="Proteomes" id="UP000307440">
    <property type="component" value="Unassembled WGS sequence"/>
</dbReference>
<dbReference type="AlphaFoldDB" id="A0A5C3KBD8"/>
<reference evidence="2 3" key="1">
    <citation type="journal article" date="2019" name="Nat. Ecol. Evol.">
        <title>Megaphylogeny resolves global patterns of mushroom evolution.</title>
        <authorList>
            <person name="Varga T."/>
            <person name="Krizsan K."/>
            <person name="Foldi C."/>
            <person name="Dima B."/>
            <person name="Sanchez-Garcia M."/>
            <person name="Sanchez-Ramirez S."/>
            <person name="Szollosi G.J."/>
            <person name="Szarkandi J.G."/>
            <person name="Papp V."/>
            <person name="Albert L."/>
            <person name="Andreopoulos W."/>
            <person name="Angelini C."/>
            <person name="Antonin V."/>
            <person name="Barry K.W."/>
            <person name="Bougher N.L."/>
            <person name="Buchanan P."/>
            <person name="Buyck B."/>
            <person name="Bense V."/>
            <person name="Catcheside P."/>
            <person name="Chovatia M."/>
            <person name="Cooper J."/>
            <person name="Damon W."/>
            <person name="Desjardin D."/>
            <person name="Finy P."/>
            <person name="Geml J."/>
            <person name="Haridas S."/>
            <person name="Hughes K."/>
            <person name="Justo A."/>
            <person name="Karasinski D."/>
            <person name="Kautmanova I."/>
            <person name="Kiss B."/>
            <person name="Kocsube S."/>
            <person name="Kotiranta H."/>
            <person name="LaButti K.M."/>
            <person name="Lechner B.E."/>
            <person name="Liimatainen K."/>
            <person name="Lipzen A."/>
            <person name="Lukacs Z."/>
            <person name="Mihaltcheva S."/>
            <person name="Morgado L.N."/>
            <person name="Niskanen T."/>
            <person name="Noordeloos M.E."/>
            <person name="Ohm R.A."/>
            <person name="Ortiz-Santana B."/>
            <person name="Ovrebo C."/>
            <person name="Racz N."/>
            <person name="Riley R."/>
            <person name="Savchenko A."/>
            <person name="Shiryaev A."/>
            <person name="Soop K."/>
            <person name="Spirin V."/>
            <person name="Szebenyi C."/>
            <person name="Tomsovsky M."/>
            <person name="Tulloss R.E."/>
            <person name="Uehling J."/>
            <person name="Grigoriev I.V."/>
            <person name="Vagvolgyi C."/>
            <person name="Papp T."/>
            <person name="Martin F.M."/>
            <person name="Miettinen O."/>
            <person name="Hibbett D.S."/>
            <person name="Nagy L.G."/>
        </authorList>
    </citation>
    <scope>NUCLEOTIDE SEQUENCE [LARGE SCALE GENOMIC DNA]</scope>
    <source>
        <strain evidence="2 3">CBS 121175</strain>
    </source>
</reference>
<feature type="region of interest" description="Disordered" evidence="1">
    <location>
        <begin position="251"/>
        <end position="276"/>
    </location>
</feature>
<gene>
    <name evidence="2" type="ORF">FA15DRAFT_698462</name>
</gene>
<dbReference type="OrthoDB" id="2803783at2759"/>
<evidence type="ECO:0000313" key="2">
    <source>
        <dbReference type="EMBL" id="TFK17379.1"/>
    </source>
</evidence>
<dbReference type="EMBL" id="ML210519">
    <property type="protein sequence ID" value="TFK17379.1"/>
    <property type="molecule type" value="Genomic_DNA"/>
</dbReference>
<evidence type="ECO:0000256" key="1">
    <source>
        <dbReference type="SAM" id="MobiDB-lite"/>
    </source>
</evidence>
<feature type="region of interest" description="Disordered" evidence="1">
    <location>
        <begin position="1"/>
        <end position="34"/>
    </location>
</feature>
<accession>A0A5C3KBD8</accession>
<name>A0A5C3KBD8_COPMA</name>
<sequence length="276" mass="30506">MDIDDHPSSPSAAGVEMQEDANSSNSKAVDGSRHPLLGPLLDDDDFVLDLRESFSALPKGMSPLHSVFLNASKDPRWYGLLRDFVNFEKLNPPAGWPTYCRTSRLPLVLHSSPNGSKNHNKDAIPDLDIAKFGEEMISWWASQQPAWRTSGDTSDWSKDIPADATWAVLHRGGIASLYTIVVGLAWWATTMDLELLWDLVADVAWVMRQFSGPSTASKRKCDGDEVPAKSVSARKRWTSLVPFVVTRDSRPQNRGFAGQKAGVNHPVNDATDWIGH</sequence>